<dbReference type="AlphaFoldDB" id="A0A0F8YX64"/>
<sequence>NGESISITKFEQYLTTGTAQADPKVLHYEDGAPRTDGNTIWVAMTTRAYDTQLYQGIYSYDLKTKEWKISATLVFNKGDGLIRQWSASDVFFDRTDDKWKIFTTSHRDDHMIYSGESTIDPRFGLVEISCSKVNYASVGNEEDASVFYDTSVGKWRMAVCKAKSGYQTVLMEADSWNGAWRQIGVYTPTSSTGILIQKIGGQRYVFIGRGSTPCPMEVLTYPGMKKIGELNLSEHPDGKNVWPAIIPLTTDTGTSYYLLTFDRDAWTGPRTYGNIHWYYAEEFAEGFYEYPENEDK</sequence>
<name>A0A0F8YX64_9ZZZZ</name>
<reference evidence="1" key="1">
    <citation type="journal article" date="2015" name="Nature">
        <title>Complex archaea that bridge the gap between prokaryotes and eukaryotes.</title>
        <authorList>
            <person name="Spang A."/>
            <person name="Saw J.H."/>
            <person name="Jorgensen S.L."/>
            <person name="Zaremba-Niedzwiedzka K."/>
            <person name="Martijn J."/>
            <person name="Lind A.E."/>
            <person name="van Eijk R."/>
            <person name="Schleper C."/>
            <person name="Guy L."/>
            <person name="Ettema T.J."/>
        </authorList>
    </citation>
    <scope>NUCLEOTIDE SEQUENCE</scope>
</reference>
<gene>
    <name evidence="1" type="ORF">LCGC14_2767190</name>
</gene>
<comment type="caution">
    <text evidence="1">The sequence shown here is derived from an EMBL/GenBank/DDBJ whole genome shotgun (WGS) entry which is preliminary data.</text>
</comment>
<protein>
    <submittedName>
        <fullName evidence="1">Uncharacterized protein</fullName>
    </submittedName>
</protein>
<dbReference type="EMBL" id="LAZR01051029">
    <property type="protein sequence ID" value="KKK86042.1"/>
    <property type="molecule type" value="Genomic_DNA"/>
</dbReference>
<organism evidence="1">
    <name type="scientific">marine sediment metagenome</name>
    <dbReference type="NCBI Taxonomy" id="412755"/>
    <lineage>
        <taxon>unclassified sequences</taxon>
        <taxon>metagenomes</taxon>
        <taxon>ecological metagenomes</taxon>
    </lineage>
</organism>
<proteinExistence type="predicted"/>
<feature type="non-terminal residue" evidence="1">
    <location>
        <position position="1"/>
    </location>
</feature>
<accession>A0A0F8YX64</accession>
<evidence type="ECO:0000313" key="1">
    <source>
        <dbReference type="EMBL" id="KKK86042.1"/>
    </source>
</evidence>